<evidence type="ECO:0000313" key="3">
    <source>
        <dbReference type="Proteomes" id="UP000054166"/>
    </source>
</evidence>
<keyword evidence="1" id="KW-1133">Transmembrane helix</keyword>
<evidence type="ECO:0000256" key="1">
    <source>
        <dbReference type="SAM" id="Phobius"/>
    </source>
</evidence>
<keyword evidence="1" id="KW-0472">Membrane</keyword>
<gene>
    <name evidence="2" type="ORF">PILCRDRAFT_348066</name>
</gene>
<sequence>MASDSLYVAGQKRSILRLSSSYHPAIHAALVNHPATLSKRYATDGLAVWLAPLPSTVIAECYPVNVAFTNNVPPNNLSWFYYVGAQSGQGQTSVLIARWEAAAWKDSGTVFNVTVPSVPLAAGTMAAFWVQNHDATQSLLLDFTIQANTDISCLNASYQYGISQYNAYPIQTISTTVQPTPSLPTSSLTLPSGSPVARKSNSIAVIAGATVGAIIIFLGVVSAAWWIWKSRCGRNTLDRKLSGDLDEPMETGYIGDAVADDWSAPYPYPADMQLLVQHSGYSSGAVTALPQPRPFKETGVGGAIEEPERPPPQYQEVVAASSSSRTSDVQCMSVHVAGV</sequence>
<reference evidence="3" key="2">
    <citation type="submission" date="2015-01" db="EMBL/GenBank/DDBJ databases">
        <title>Evolutionary Origins and Diversification of the Mycorrhizal Mutualists.</title>
        <authorList>
            <consortium name="DOE Joint Genome Institute"/>
            <consortium name="Mycorrhizal Genomics Consortium"/>
            <person name="Kohler A."/>
            <person name="Kuo A."/>
            <person name="Nagy L.G."/>
            <person name="Floudas D."/>
            <person name="Copeland A."/>
            <person name="Barry K.W."/>
            <person name="Cichocki N."/>
            <person name="Veneault-Fourrey C."/>
            <person name="LaButti K."/>
            <person name="Lindquist E.A."/>
            <person name="Lipzen A."/>
            <person name="Lundell T."/>
            <person name="Morin E."/>
            <person name="Murat C."/>
            <person name="Riley R."/>
            <person name="Ohm R."/>
            <person name="Sun H."/>
            <person name="Tunlid A."/>
            <person name="Henrissat B."/>
            <person name="Grigoriev I.V."/>
            <person name="Hibbett D.S."/>
            <person name="Martin F."/>
        </authorList>
    </citation>
    <scope>NUCLEOTIDE SEQUENCE [LARGE SCALE GENOMIC DNA]</scope>
    <source>
        <strain evidence="3">F 1598</strain>
    </source>
</reference>
<dbReference type="OrthoDB" id="3033491at2759"/>
<dbReference type="HOGENOM" id="CLU_819180_0_0_1"/>
<dbReference type="AlphaFoldDB" id="A0A0C3BHQ5"/>
<reference evidence="2 3" key="1">
    <citation type="submission" date="2014-04" db="EMBL/GenBank/DDBJ databases">
        <authorList>
            <consortium name="DOE Joint Genome Institute"/>
            <person name="Kuo A."/>
            <person name="Tarkka M."/>
            <person name="Buscot F."/>
            <person name="Kohler A."/>
            <person name="Nagy L.G."/>
            <person name="Floudas D."/>
            <person name="Copeland A."/>
            <person name="Barry K.W."/>
            <person name="Cichocki N."/>
            <person name="Veneault-Fourrey C."/>
            <person name="LaButti K."/>
            <person name="Lindquist E.A."/>
            <person name="Lipzen A."/>
            <person name="Lundell T."/>
            <person name="Morin E."/>
            <person name="Murat C."/>
            <person name="Sun H."/>
            <person name="Tunlid A."/>
            <person name="Henrissat B."/>
            <person name="Grigoriev I.V."/>
            <person name="Hibbett D.S."/>
            <person name="Martin F."/>
            <person name="Nordberg H.P."/>
            <person name="Cantor M.N."/>
            <person name="Hua S.X."/>
        </authorList>
    </citation>
    <scope>NUCLEOTIDE SEQUENCE [LARGE SCALE GENOMIC DNA]</scope>
    <source>
        <strain evidence="2 3">F 1598</strain>
    </source>
</reference>
<keyword evidence="1" id="KW-0812">Transmembrane</keyword>
<dbReference type="EMBL" id="KN832984">
    <property type="protein sequence ID" value="KIM85853.1"/>
    <property type="molecule type" value="Genomic_DNA"/>
</dbReference>
<protein>
    <submittedName>
        <fullName evidence="2">Uncharacterized protein</fullName>
    </submittedName>
</protein>
<dbReference type="InParanoid" id="A0A0C3BHQ5"/>
<accession>A0A0C3BHQ5</accession>
<dbReference type="Proteomes" id="UP000054166">
    <property type="component" value="Unassembled WGS sequence"/>
</dbReference>
<feature type="transmembrane region" description="Helical" evidence="1">
    <location>
        <begin position="203"/>
        <end position="228"/>
    </location>
</feature>
<organism evidence="2 3">
    <name type="scientific">Piloderma croceum (strain F 1598)</name>
    <dbReference type="NCBI Taxonomy" id="765440"/>
    <lineage>
        <taxon>Eukaryota</taxon>
        <taxon>Fungi</taxon>
        <taxon>Dikarya</taxon>
        <taxon>Basidiomycota</taxon>
        <taxon>Agaricomycotina</taxon>
        <taxon>Agaricomycetes</taxon>
        <taxon>Agaricomycetidae</taxon>
        <taxon>Atheliales</taxon>
        <taxon>Atheliaceae</taxon>
        <taxon>Piloderma</taxon>
    </lineage>
</organism>
<proteinExistence type="predicted"/>
<keyword evidence="3" id="KW-1185">Reference proteome</keyword>
<name>A0A0C3BHQ5_PILCF</name>
<evidence type="ECO:0000313" key="2">
    <source>
        <dbReference type="EMBL" id="KIM85853.1"/>
    </source>
</evidence>